<dbReference type="PANTHER" id="PTHR24023:SF1095">
    <property type="entry name" value="EGF-LIKE DOMAIN-CONTAINING PROTEIN"/>
    <property type="match status" value="1"/>
</dbReference>
<accession>F2IGP8</accession>
<sequence precursor="true">MKIKKRYLTIALLLSNYAFGQSTTATNLQNGPQTRFLGYTNNFMLNFRTANVQRMKLNGSLGYAIDGYNGLRNGYLLLGRGDALINNGLFNPANAGAYSALHLTGAIGGFIQTFGYRPWMQTGVTLTDNQDLSYIGLRQVGTGFDVTETTIAWADNGSGTTSGPDDMVFRFMNGGAGNNTINPDINNGSDLDGLHVARFAGTGEFGLGNTFGTNPAGTPANLYVRPQSLAHYSLSNLRSVWQQFTNRNLTTGSGTSETNADGLRIGIIGNSNLLVNGAAAIYNQETRPLLFSTNANTNVVNVANGNTLERMRIMSVGTPTNLTGGGFGIYNPGGLAANNTRVAISHNPANPITRPLSLLHLGYNTGAIAINPGTDGWRSWMDIGVFTTNGSDNVYLGLKQEAGPAGDRQDAVLSWGDNQTSGLPPGNGPDNFRMIFTSTTAASGGGTPPATGANGLEGMRMTPTTTTGVFTGIGGDPTAPNNYVGGSANPTATLEVNSWGATNVAGGNSGLRFTNLNTTSPTIANPGTGVLAVNASGDVIYVPQITNGLACWDLNGNGVFDLATEDMNSNGIADVGDCQGTVGATGPTGPTGPIGATGATGPVGPAGPIGLTGAVGPTGLTGATGPQGAQGLQGVAGPQGATGPQGPAGGIVAAQNGLNLINPSTVELGGPLLHNTEVYLNNRDMVFNNTYGNFIVGNTNIQNPGINSHQNIIMGLNNNININPAVYPSGWGHQILGNGNTVFNQGTRIIGDGNEVGHSLYSAAGHGDVVIGASNKSNTTAFAQGGYTIGKANENQGYFNYIFGKANIVKGEEAYAYGNNNINPYFRTHAFGNFVHPAYYTVSIGNSYTGSAANIKSYIDNGGSFYSIHNDPTFITAAQDIPAINIDNSNNVAIKKYYAASALDVWGTILQNGSSVTSDSTLKHNIQDLDINADSLLNLLRPRTFEWNSVQDTFMLGTQYGFIAQEFETVLPELVKAGNDDIKHISSGGLFPILVLGYKNQKAQIDSLENQNETLQQIVANQQTTIEDLNNRLTQLENCLSGILPYLCQLSNSAIQANTPQSQEAIRSELSVHLSNKEAIILDQNVPNPFAEQTVINFSIPASVQKAQIHFYDGQGKLMQSVDVVERGLGSVTVFGADLSSGVYTYTLVADGQIVATKKMMKQ</sequence>
<dbReference type="eggNOG" id="COG3266">
    <property type="taxonomic scope" value="Bacteria"/>
</dbReference>
<dbReference type="PROSITE" id="PS51688">
    <property type="entry name" value="ICA"/>
    <property type="match status" value="1"/>
</dbReference>
<name>F2IGP8_FLUTR</name>
<gene>
    <name evidence="6" type="ordered locus">Fluta_1673</name>
</gene>
<keyword evidence="6" id="KW-0176">Collagen</keyword>
<dbReference type="PANTHER" id="PTHR24023">
    <property type="entry name" value="COLLAGEN ALPHA"/>
    <property type="match status" value="1"/>
</dbReference>
<dbReference type="GO" id="GO:0005615">
    <property type="term" value="C:extracellular space"/>
    <property type="evidence" value="ECO:0007669"/>
    <property type="project" value="TreeGrafter"/>
</dbReference>
<dbReference type="InterPro" id="IPR030392">
    <property type="entry name" value="S74_ICA"/>
</dbReference>
<dbReference type="GO" id="GO:0030020">
    <property type="term" value="F:extracellular matrix structural constituent conferring tensile strength"/>
    <property type="evidence" value="ECO:0007669"/>
    <property type="project" value="TreeGrafter"/>
</dbReference>
<dbReference type="InterPro" id="IPR026444">
    <property type="entry name" value="Secre_tail"/>
</dbReference>
<dbReference type="RefSeq" id="WP_013686436.1">
    <property type="nucleotide sequence ID" value="NC_015321.1"/>
</dbReference>
<feature type="region of interest" description="Disordered" evidence="3">
    <location>
        <begin position="439"/>
        <end position="458"/>
    </location>
</feature>
<feature type="signal peptide" evidence="4">
    <location>
        <begin position="1"/>
        <end position="20"/>
    </location>
</feature>
<feature type="domain" description="Peptidase S74" evidence="5">
    <location>
        <begin position="918"/>
        <end position="1012"/>
    </location>
</feature>
<reference evidence="6 7" key="1">
    <citation type="journal article" date="2011" name="Stand. Genomic Sci.">
        <title>Complete genome sequence of the gliding freshwater bacterium Fluviicola taffensis type strain (RW262).</title>
        <authorList>
            <person name="Woyke T."/>
            <person name="Chertkov O."/>
            <person name="Lapidus A."/>
            <person name="Nolan M."/>
            <person name="Lucas S."/>
            <person name="Del Rio T.G."/>
            <person name="Tice H."/>
            <person name="Cheng J.F."/>
            <person name="Tapia R."/>
            <person name="Han C."/>
            <person name="Goodwin L."/>
            <person name="Pitluck S."/>
            <person name="Liolios K."/>
            <person name="Pagani I."/>
            <person name="Ivanova N."/>
            <person name="Huntemann M."/>
            <person name="Mavromatis K."/>
            <person name="Mikhailova N."/>
            <person name="Pati A."/>
            <person name="Chen A."/>
            <person name="Palaniappan K."/>
            <person name="Land M."/>
            <person name="Hauser L."/>
            <person name="Brambilla E.M."/>
            <person name="Rohde M."/>
            <person name="Mwirichia R."/>
            <person name="Sikorski J."/>
            <person name="Tindall B.J."/>
            <person name="Goker M."/>
            <person name="Bristow J."/>
            <person name="Eisen J.A."/>
            <person name="Markowitz V."/>
            <person name="Hugenholtz P."/>
            <person name="Klenk H.P."/>
            <person name="Kyrpides N.C."/>
        </authorList>
    </citation>
    <scope>NUCLEOTIDE SEQUENCE [LARGE SCALE GENOMIC DNA]</scope>
    <source>
        <strain evidence="7">DSM 16823 / RW262 / RW262</strain>
    </source>
</reference>
<dbReference type="GO" id="GO:0030198">
    <property type="term" value="P:extracellular matrix organization"/>
    <property type="evidence" value="ECO:0007669"/>
    <property type="project" value="TreeGrafter"/>
</dbReference>
<evidence type="ECO:0000313" key="6">
    <source>
        <dbReference type="EMBL" id="AEA43665.1"/>
    </source>
</evidence>
<evidence type="ECO:0000256" key="4">
    <source>
        <dbReference type="SAM" id="SignalP"/>
    </source>
</evidence>
<keyword evidence="2" id="KW-0175">Coiled coil</keyword>
<dbReference type="Proteomes" id="UP000007463">
    <property type="component" value="Chromosome"/>
</dbReference>
<evidence type="ECO:0000256" key="1">
    <source>
        <dbReference type="ARBA" id="ARBA00022729"/>
    </source>
</evidence>
<dbReference type="AlphaFoldDB" id="F2IGP8"/>
<keyword evidence="1 4" id="KW-0732">Signal</keyword>
<reference evidence="7" key="2">
    <citation type="submission" date="2011-02" db="EMBL/GenBank/DDBJ databases">
        <title>The complete genome of Fluviicola taffensis DSM 16823.</title>
        <authorList>
            <consortium name="US DOE Joint Genome Institute (JGI-PGF)"/>
            <person name="Lucas S."/>
            <person name="Copeland A."/>
            <person name="Lapidus A."/>
            <person name="Bruce D."/>
            <person name="Goodwin L."/>
            <person name="Pitluck S."/>
            <person name="Kyrpides N."/>
            <person name="Mavromatis K."/>
            <person name="Ivanova N."/>
            <person name="Mikhailova N."/>
            <person name="Pagani I."/>
            <person name="Chertkov O."/>
            <person name="Detter J.C."/>
            <person name="Han C."/>
            <person name="Tapia R."/>
            <person name="Land M."/>
            <person name="Hauser L."/>
            <person name="Markowitz V."/>
            <person name="Cheng J.-F."/>
            <person name="Hugenholtz P."/>
            <person name="Woyke T."/>
            <person name="Wu D."/>
            <person name="Tindall B."/>
            <person name="Pomrenke H.G."/>
            <person name="Brambilla E."/>
            <person name="Klenk H.-P."/>
            <person name="Eisen J.A."/>
        </authorList>
    </citation>
    <scope>NUCLEOTIDE SEQUENCE [LARGE SCALE GENOMIC DNA]</scope>
    <source>
        <strain evidence="7">DSM 16823 / RW262 / RW262</strain>
    </source>
</reference>
<dbReference type="Pfam" id="PF01391">
    <property type="entry name" value="Collagen"/>
    <property type="match status" value="1"/>
</dbReference>
<dbReference type="InterPro" id="IPR050149">
    <property type="entry name" value="Collagen_superfamily"/>
</dbReference>
<feature type="coiled-coil region" evidence="2">
    <location>
        <begin position="998"/>
        <end position="1039"/>
    </location>
</feature>
<evidence type="ECO:0000313" key="7">
    <source>
        <dbReference type="Proteomes" id="UP000007463"/>
    </source>
</evidence>
<feature type="chain" id="PRO_5003283697" evidence="4">
    <location>
        <begin position="21"/>
        <end position="1163"/>
    </location>
</feature>
<dbReference type="NCBIfam" id="TIGR04183">
    <property type="entry name" value="Por_Secre_tail"/>
    <property type="match status" value="1"/>
</dbReference>
<dbReference type="HOGENOM" id="CLU_274949_0_0_10"/>
<keyword evidence="7" id="KW-1185">Reference proteome</keyword>
<protein>
    <submittedName>
        <fullName evidence="6">Collagen triple helix repeat-containing protein</fullName>
    </submittedName>
</protein>
<dbReference type="GO" id="GO:0031012">
    <property type="term" value="C:extracellular matrix"/>
    <property type="evidence" value="ECO:0007669"/>
    <property type="project" value="TreeGrafter"/>
</dbReference>
<organism evidence="6 7">
    <name type="scientific">Fluviicola taffensis (strain DSM 16823 / NCIMB 13979 / RW262)</name>
    <dbReference type="NCBI Taxonomy" id="755732"/>
    <lineage>
        <taxon>Bacteria</taxon>
        <taxon>Pseudomonadati</taxon>
        <taxon>Bacteroidota</taxon>
        <taxon>Flavobacteriia</taxon>
        <taxon>Flavobacteriales</taxon>
        <taxon>Crocinitomicaceae</taxon>
        <taxon>Fluviicola</taxon>
    </lineage>
</organism>
<dbReference type="KEGG" id="fte:Fluta_1673"/>
<dbReference type="STRING" id="755732.Fluta_1673"/>
<evidence type="ECO:0000259" key="5">
    <source>
        <dbReference type="PROSITE" id="PS51688"/>
    </source>
</evidence>
<feature type="region of interest" description="Disordered" evidence="3">
    <location>
        <begin position="625"/>
        <end position="648"/>
    </location>
</feature>
<proteinExistence type="predicted"/>
<feature type="compositionally biased region" description="Low complexity" evidence="3">
    <location>
        <begin position="633"/>
        <end position="645"/>
    </location>
</feature>
<evidence type="ECO:0000256" key="3">
    <source>
        <dbReference type="SAM" id="MobiDB-lite"/>
    </source>
</evidence>
<dbReference type="Pfam" id="PF13884">
    <property type="entry name" value="Peptidase_S74"/>
    <property type="match status" value="1"/>
</dbReference>
<evidence type="ECO:0000256" key="2">
    <source>
        <dbReference type="SAM" id="Coils"/>
    </source>
</evidence>
<dbReference type="InterPro" id="IPR008160">
    <property type="entry name" value="Collagen"/>
</dbReference>
<dbReference type="eggNOG" id="COG2911">
    <property type="taxonomic scope" value="Bacteria"/>
</dbReference>
<dbReference type="EMBL" id="CP002542">
    <property type="protein sequence ID" value="AEA43665.1"/>
    <property type="molecule type" value="Genomic_DNA"/>
</dbReference>
<feature type="compositionally biased region" description="Low complexity" evidence="3">
    <location>
        <begin position="439"/>
        <end position="453"/>
    </location>
</feature>